<evidence type="ECO:0000256" key="1">
    <source>
        <dbReference type="SAM" id="Phobius"/>
    </source>
</evidence>
<name>A0ABY2H3R0_9HYPO</name>
<proteinExistence type="predicted"/>
<dbReference type="Proteomes" id="UP001642720">
    <property type="component" value="Unassembled WGS sequence"/>
</dbReference>
<keyword evidence="1" id="KW-1133">Transmembrane helix</keyword>
<dbReference type="GeneID" id="300577065"/>
<protein>
    <submittedName>
        <fullName evidence="2">Uncharacterized protein</fullName>
    </submittedName>
</protein>
<accession>A0ABY2H3R0</accession>
<dbReference type="EMBL" id="PPTA01000006">
    <property type="protein sequence ID" value="TFB02900.1"/>
    <property type="molecule type" value="Genomic_DNA"/>
</dbReference>
<comment type="caution">
    <text evidence="2">The sequence shown here is derived from an EMBL/GenBank/DDBJ whole genome shotgun (WGS) entry which is preliminary data.</text>
</comment>
<evidence type="ECO:0000313" key="2">
    <source>
        <dbReference type="EMBL" id="TFB02900.1"/>
    </source>
</evidence>
<keyword evidence="1" id="KW-0812">Transmembrane</keyword>
<evidence type="ECO:0000313" key="3">
    <source>
        <dbReference type="Proteomes" id="UP001642720"/>
    </source>
</evidence>
<organism evidence="2 3">
    <name type="scientific">Trichoderma ghanense</name>
    <dbReference type="NCBI Taxonomy" id="65468"/>
    <lineage>
        <taxon>Eukaryota</taxon>
        <taxon>Fungi</taxon>
        <taxon>Dikarya</taxon>
        <taxon>Ascomycota</taxon>
        <taxon>Pezizomycotina</taxon>
        <taxon>Sordariomycetes</taxon>
        <taxon>Hypocreomycetidae</taxon>
        <taxon>Hypocreales</taxon>
        <taxon>Hypocreaceae</taxon>
        <taxon>Trichoderma</taxon>
    </lineage>
</organism>
<keyword evidence="3" id="KW-1185">Reference proteome</keyword>
<sequence>MDDRFCPTYEGVGPPLDQRRSLVGVIVLVIILILVVVLVLIIVLTVFIGLDLIVGLVLVVDLNLVLILILAHVPLVILLVNLRNSVHGTLRIISCLQPTLLDN</sequence>
<feature type="transmembrane region" description="Helical" evidence="1">
    <location>
        <begin position="21"/>
        <end position="50"/>
    </location>
</feature>
<gene>
    <name evidence="2" type="ORF">CCMA1212_005353</name>
</gene>
<feature type="transmembrane region" description="Helical" evidence="1">
    <location>
        <begin position="62"/>
        <end position="82"/>
    </location>
</feature>
<keyword evidence="1" id="KW-0472">Membrane</keyword>
<dbReference type="RefSeq" id="XP_073559101.1">
    <property type="nucleotide sequence ID" value="XM_073702615.1"/>
</dbReference>
<reference evidence="2 3" key="1">
    <citation type="submission" date="2018-01" db="EMBL/GenBank/DDBJ databases">
        <title>Genome characterization of the sugarcane-associated fungus Trichoderma ghanense CCMA-1212 and their application in lignocelulose bioconversion.</title>
        <authorList>
            <person name="Steindorff A.S."/>
            <person name="Mendes T.D."/>
            <person name="Vilela E.S.D."/>
            <person name="Rodrigues D.S."/>
            <person name="Formighieri E.F."/>
            <person name="Melo I.S."/>
            <person name="Favaro L.C.L."/>
        </authorList>
    </citation>
    <scope>NUCLEOTIDE SEQUENCE [LARGE SCALE GENOMIC DNA]</scope>
    <source>
        <strain evidence="2 3">CCMA-1212</strain>
    </source>
</reference>